<reference evidence="3" key="1">
    <citation type="submission" date="2022-01" db="EMBL/GenBank/DDBJ databases">
        <title>Genome Sequence Resource for Two Populations of Ditylenchus destructor, the Migratory Endoparasitic Phytonematode.</title>
        <authorList>
            <person name="Zhang H."/>
            <person name="Lin R."/>
            <person name="Xie B."/>
        </authorList>
    </citation>
    <scope>NUCLEOTIDE SEQUENCE</scope>
    <source>
        <strain evidence="3">BazhouSP</strain>
    </source>
</reference>
<evidence type="ECO:0000313" key="3">
    <source>
        <dbReference type="EMBL" id="KAI1721890.1"/>
    </source>
</evidence>
<feature type="compositionally biased region" description="Polar residues" evidence="1">
    <location>
        <begin position="790"/>
        <end position="817"/>
    </location>
</feature>
<feature type="compositionally biased region" description="Polar residues" evidence="1">
    <location>
        <begin position="909"/>
        <end position="921"/>
    </location>
</feature>
<organism evidence="3 4">
    <name type="scientific">Ditylenchus destructor</name>
    <dbReference type="NCBI Taxonomy" id="166010"/>
    <lineage>
        <taxon>Eukaryota</taxon>
        <taxon>Metazoa</taxon>
        <taxon>Ecdysozoa</taxon>
        <taxon>Nematoda</taxon>
        <taxon>Chromadorea</taxon>
        <taxon>Rhabditida</taxon>
        <taxon>Tylenchina</taxon>
        <taxon>Tylenchomorpha</taxon>
        <taxon>Sphaerularioidea</taxon>
        <taxon>Anguinidae</taxon>
        <taxon>Anguininae</taxon>
        <taxon>Ditylenchus</taxon>
    </lineage>
</organism>
<feature type="region of interest" description="Disordered" evidence="1">
    <location>
        <begin position="753"/>
        <end position="772"/>
    </location>
</feature>
<sequence>MSSYLRKRVRSLLRTTFSAPSADSCLDSDGLDKYDSGAPLALARSASTEEEQFSESSTIYERILNGKNGRKINTPEVYSGKTGLDLPVIHLDKLSSEIRSCYTGPDGGLTKVQQMRQQPIVKMANLDDELSLSMEEELDEVDEDDTQFDSKLNAMPNNCNGSVAKSTISEPDPRITSKMTESLNNHTAGNETSTLLMTNSCSLEALGFSQSDLLPGTSTSTYNWRTWDDERAYGLSTSLYEKHPVTGTNAGTPIADVFGIIARENNCILALADGVNWGEGSRLAARCAIRGALDHLNSFVESSPFENTTDVFHSLLGAFHAAHALILQEGGALTTLCVALVAPVKNSDSSVLCVCNVGDSLCFVFNSQYGVREVTLASHDICQMRDMRDAGGALGPVDGRNPQLHNLTCSMTFVEKGDIVFITSDGVSDNFDPVVGKFCVIKKADSEKENFEMRMNPTRPMPNSFHKTKSVPSNGVCAINANQQFTDVRPKRCIANLPCVDAMERHELMLLRMADVIPNGLNACHRFRNQMKNGSPIPAINGNSQSPYSLGQDTLPINGTHVAPDTIKSLEESLRSVVTASDLCKNLIQFAYQLSAAKRKTLEDPELYRTRSHSKTEERLRRKMIRNMIMEMPGKLDHASVVAYKVGFWPVCPPAEAQRDESMETQRLQSNSPSTPQAVTLAGYENQIKKNREIEKEMTEMDDESLNQPASVRNNVNCSLALKKTSEQEMTMQGSGETVIADRRVFNLDIPPELQSDVSFSPTHSRRSPYEDQPVMSFEAVIAPMVKDQVNATSSHSRKGNGSVTVRNEGNENSAPDNSLLRPNKKRHARNSLARHTLGVDVTWFKRLVLTSKQSSLADTPTESDPPSKLPPMSENHSQYEGDSPRTVPCHNANFTNNSAQIPAPKTGLTYSNNVSPNANGAQPRHNFSLRKLRGLIRQNRSGNCASAYDSIGSLSSTPTTPTATSNMASHCINNKSELNTSSHRPAMNDIPPLPPPHQPPPLTTRV</sequence>
<evidence type="ECO:0000259" key="2">
    <source>
        <dbReference type="SMART" id="SM00332"/>
    </source>
</evidence>
<evidence type="ECO:0000313" key="4">
    <source>
        <dbReference type="Proteomes" id="UP001201812"/>
    </source>
</evidence>
<dbReference type="InterPro" id="IPR036457">
    <property type="entry name" value="PPM-type-like_dom_sf"/>
</dbReference>
<feature type="region of interest" description="Disordered" evidence="1">
    <location>
        <begin position="899"/>
        <end position="925"/>
    </location>
</feature>
<name>A0AAD4NCK6_9BILA</name>
<feature type="region of interest" description="Disordered" evidence="1">
    <location>
        <begin position="854"/>
        <end position="884"/>
    </location>
</feature>
<feature type="region of interest" description="Disordered" evidence="1">
    <location>
        <begin position="977"/>
        <end position="1007"/>
    </location>
</feature>
<gene>
    <name evidence="3" type="ORF">DdX_04177</name>
</gene>
<dbReference type="Pfam" id="PF13672">
    <property type="entry name" value="PP2C_2"/>
    <property type="match status" value="1"/>
</dbReference>
<proteinExistence type="predicted"/>
<dbReference type="Gene3D" id="3.60.40.10">
    <property type="entry name" value="PPM-type phosphatase domain"/>
    <property type="match status" value="1"/>
</dbReference>
<dbReference type="Proteomes" id="UP001201812">
    <property type="component" value="Unassembled WGS sequence"/>
</dbReference>
<feature type="domain" description="PPM-type phosphatase" evidence="2">
    <location>
        <begin position="235"/>
        <end position="480"/>
    </location>
</feature>
<keyword evidence="4" id="KW-1185">Reference proteome</keyword>
<feature type="region of interest" description="Disordered" evidence="1">
    <location>
        <begin position="153"/>
        <end position="172"/>
    </location>
</feature>
<protein>
    <submittedName>
        <fullName evidence="3">Protein phosphatase 2C domain-containing protein</fullName>
    </submittedName>
</protein>
<dbReference type="AlphaFoldDB" id="A0AAD4NCK6"/>
<comment type="caution">
    <text evidence="3">The sequence shown here is derived from an EMBL/GenBank/DDBJ whole genome shotgun (WGS) entry which is preliminary data.</text>
</comment>
<feature type="compositionally biased region" description="Polar residues" evidence="1">
    <location>
        <begin position="155"/>
        <end position="169"/>
    </location>
</feature>
<accession>A0AAD4NCK6</accession>
<dbReference type="PANTHER" id="PTHR21586:SF0">
    <property type="entry name" value="PP2C-LIKE DOMAIN-CONTAINING PROTEIN CG9801"/>
    <property type="match status" value="1"/>
</dbReference>
<dbReference type="PANTHER" id="PTHR21586">
    <property type="entry name" value="TIPA"/>
    <property type="match status" value="1"/>
</dbReference>
<feature type="compositionally biased region" description="Polar residues" evidence="1">
    <location>
        <begin position="854"/>
        <end position="865"/>
    </location>
</feature>
<feature type="compositionally biased region" description="Polar residues" evidence="1">
    <location>
        <begin position="665"/>
        <end position="677"/>
    </location>
</feature>
<feature type="region of interest" description="Disordered" evidence="1">
    <location>
        <begin position="790"/>
        <end position="833"/>
    </location>
</feature>
<feature type="compositionally biased region" description="Pro residues" evidence="1">
    <location>
        <begin position="992"/>
        <end position="1007"/>
    </location>
</feature>
<dbReference type="InterPro" id="IPR001932">
    <property type="entry name" value="PPM-type_phosphatase-like_dom"/>
</dbReference>
<dbReference type="SMART" id="SM00332">
    <property type="entry name" value="PP2Cc"/>
    <property type="match status" value="1"/>
</dbReference>
<evidence type="ECO:0000256" key="1">
    <source>
        <dbReference type="SAM" id="MobiDB-lite"/>
    </source>
</evidence>
<dbReference type="EMBL" id="JAKKPZ010000004">
    <property type="protein sequence ID" value="KAI1721890.1"/>
    <property type="molecule type" value="Genomic_DNA"/>
</dbReference>
<feature type="region of interest" description="Disordered" evidence="1">
    <location>
        <begin position="657"/>
        <end position="677"/>
    </location>
</feature>
<dbReference type="SUPFAM" id="SSF81606">
    <property type="entry name" value="PP2C-like"/>
    <property type="match status" value="1"/>
</dbReference>
<dbReference type="InterPro" id="IPR053287">
    <property type="entry name" value="PP2C-like_domain"/>
</dbReference>